<dbReference type="InterPro" id="IPR019734">
    <property type="entry name" value="TPR_rpt"/>
</dbReference>
<gene>
    <name evidence="2" type="ORF">DMH04_27345</name>
</gene>
<evidence type="ECO:0000313" key="3">
    <source>
        <dbReference type="Proteomes" id="UP000287547"/>
    </source>
</evidence>
<dbReference type="SUPFAM" id="SSF81901">
    <property type="entry name" value="HCP-like"/>
    <property type="match status" value="1"/>
</dbReference>
<protein>
    <submittedName>
        <fullName evidence="2">Tetratricopeptide repeat protein</fullName>
    </submittedName>
</protein>
<dbReference type="OrthoDB" id="7859927at2"/>
<name>A0A428Z4N5_KIBAR</name>
<reference evidence="2 3" key="1">
    <citation type="submission" date="2018-05" db="EMBL/GenBank/DDBJ databases">
        <title>Evolution of GPA BGCs.</title>
        <authorList>
            <person name="Waglechner N."/>
            <person name="Wright G.D."/>
        </authorList>
    </citation>
    <scope>NUCLEOTIDE SEQUENCE [LARGE SCALE GENOMIC DNA]</scope>
    <source>
        <strain evidence="2 3">A82846</strain>
    </source>
</reference>
<accession>A0A428Z4N5</accession>
<dbReference type="Proteomes" id="UP000287547">
    <property type="component" value="Unassembled WGS sequence"/>
</dbReference>
<comment type="caution">
    <text evidence="2">The sequence shown here is derived from an EMBL/GenBank/DDBJ whole genome shotgun (WGS) entry which is preliminary data.</text>
</comment>
<dbReference type="EMBL" id="QHKI01000025">
    <property type="protein sequence ID" value="RSM81596.1"/>
    <property type="molecule type" value="Genomic_DNA"/>
</dbReference>
<dbReference type="InterPro" id="IPR011990">
    <property type="entry name" value="TPR-like_helical_dom_sf"/>
</dbReference>
<feature type="repeat" description="TPR" evidence="1">
    <location>
        <begin position="196"/>
        <end position="229"/>
    </location>
</feature>
<dbReference type="Gene3D" id="1.25.40.10">
    <property type="entry name" value="Tetratricopeptide repeat domain"/>
    <property type="match status" value="1"/>
</dbReference>
<evidence type="ECO:0000313" key="2">
    <source>
        <dbReference type="EMBL" id="RSM81596.1"/>
    </source>
</evidence>
<keyword evidence="1" id="KW-0802">TPR repeat</keyword>
<dbReference type="RefSeq" id="WP_037267986.1">
    <property type="nucleotide sequence ID" value="NZ_QHKI01000025.1"/>
</dbReference>
<organism evidence="2 3">
    <name type="scientific">Kibdelosporangium aridum</name>
    <dbReference type="NCBI Taxonomy" id="2030"/>
    <lineage>
        <taxon>Bacteria</taxon>
        <taxon>Bacillati</taxon>
        <taxon>Actinomycetota</taxon>
        <taxon>Actinomycetes</taxon>
        <taxon>Pseudonocardiales</taxon>
        <taxon>Pseudonocardiaceae</taxon>
        <taxon>Kibdelosporangium</taxon>
    </lineage>
</organism>
<sequence>MQLVALVSDRCFHCVEYDVFAGSEQTLDRILSLVGTVCPLCPETIEQGDLSVVMDEGDLDRIKQGTSMWNRDPGTAPGYAGFFGATPKTHTSGSAAEKLRRSLGHAEQAQRKQRCIAATKATLGVTASHAREAEKAGDRARARKAYQVIVDYGEATPASSAAMKAGWLAQEDDDMSDAIRLFELAATKAVDPKVKAIALACLGGAYDHIGRTEHAIRAFRDCVAVGPTSSQPESAYRLGNLLMATDPPAAREAFALAVRDAEYGAPAALNLGVIEEDAGNMADAERWFDQAFAQGDVLIRTVAAFNLGRVWEARGQLVEARRFYRVALDSPVREAARRARAALDRLG</sequence>
<evidence type="ECO:0000256" key="1">
    <source>
        <dbReference type="PROSITE-ProRule" id="PRU00339"/>
    </source>
</evidence>
<proteinExistence type="predicted"/>
<dbReference type="PROSITE" id="PS50005">
    <property type="entry name" value="TPR"/>
    <property type="match status" value="1"/>
</dbReference>
<dbReference type="AlphaFoldDB" id="A0A428Z4N5"/>